<proteinExistence type="predicted"/>
<evidence type="ECO:0000313" key="2">
    <source>
        <dbReference type="EMBL" id="KAL0904732.1"/>
    </source>
</evidence>
<sequence>MEESRKRGRRGGGGKLRAGGRKHRENESTEQLSTLFFHTSCILSDYGHSSKLKGEGESEEVYGQGNEVKIGGKMSNCILVKSRGCEEQGFDAIGEHTGAGHDCNVVVPFGGKPPCSEGPGHNRLPAVPFGDKIAD</sequence>
<protein>
    <submittedName>
        <fullName evidence="2">Uncharacterized protein</fullName>
    </submittedName>
</protein>
<comment type="caution">
    <text evidence="2">The sequence shown here is derived from an EMBL/GenBank/DDBJ whole genome shotgun (WGS) entry which is preliminary data.</text>
</comment>
<reference evidence="2 3" key="1">
    <citation type="journal article" date="2024" name="Plant Biotechnol. J.">
        <title>Dendrobium thyrsiflorum genome and its molecular insights into genes involved in important horticultural traits.</title>
        <authorList>
            <person name="Chen B."/>
            <person name="Wang J.Y."/>
            <person name="Zheng P.J."/>
            <person name="Li K.L."/>
            <person name="Liang Y.M."/>
            <person name="Chen X.F."/>
            <person name="Zhang C."/>
            <person name="Zhao X."/>
            <person name="He X."/>
            <person name="Zhang G.Q."/>
            <person name="Liu Z.J."/>
            <person name="Xu Q."/>
        </authorList>
    </citation>
    <scope>NUCLEOTIDE SEQUENCE [LARGE SCALE GENOMIC DNA]</scope>
    <source>
        <strain evidence="2">GZMU011</strain>
    </source>
</reference>
<accession>A0ABD0TYC9</accession>
<name>A0ABD0TYC9_DENTH</name>
<keyword evidence="3" id="KW-1185">Reference proteome</keyword>
<dbReference type="AlphaFoldDB" id="A0ABD0TYC9"/>
<feature type="region of interest" description="Disordered" evidence="1">
    <location>
        <begin position="115"/>
        <end position="135"/>
    </location>
</feature>
<feature type="region of interest" description="Disordered" evidence="1">
    <location>
        <begin position="1"/>
        <end position="29"/>
    </location>
</feature>
<dbReference type="Proteomes" id="UP001552299">
    <property type="component" value="Unassembled WGS sequence"/>
</dbReference>
<feature type="compositionally biased region" description="Basic residues" evidence="1">
    <location>
        <begin position="1"/>
        <end position="23"/>
    </location>
</feature>
<evidence type="ECO:0000313" key="3">
    <source>
        <dbReference type="Proteomes" id="UP001552299"/>
    </source>
</evidence>
<dbReference type="EMBL" id="JANQDX010000019">
    <property type="protein sequence ID" value="KAL0904732.1"/>
    <property type="molecule type" value="Genomic_DNA"/>
</dbReference>
<evidence type="ECO:0000256" key="1">
    <source>
        <dbReference type="SAM" id="MobiDB-lite"/>
    </source>
</evidence>
<gene>
    <name evidence="2" type="ORF">M5K25_026875</name>
</gene>
<organism evidence="2 3">
    <name type="scientific">Dendrobium thyrsiflorum</name>
    <name type="common">Pinecone-like raceme dendrobium</name>
    <name type="synonym">Orchid</name>
    <dbReference type="NCBI Taxonomy" id="117978"/>
    <lineage>
        <taxon>Eukaryota</taxon>
        <taxon>Viridiplantae</taxon>
        <taxon>Streptophyta</taxon>
        <taxon>Embryophyta</taxon>
        <taxon>Tracheophyta</taxon>
        <taxon>Spermatophyta</taxon>
        <taxon>Magnoliopsida</taxon>
        <taxon>Liliopsida</taxon>
        <taxon>Asparagales</taxon>
        <taxon>Orchidaceae</taxon>
        <taxon>Epidendroideae</taxon>
        <taxon>Malaxideae</taxon>
        <taxon>Dendrobiinae</taxon>
        <taxon>Dendrobium</taxon>
    </lineage>
</organism>